<dbReference type="STRING" id="582672.SAMN05216360_11610"/>
<proteinExistence type="predicted"/>
<dbReference type="InterPro" id="IPR010982">
    <property type="entry name" value="Lambda_DNA-bd_dom_sf"/>
</dbReference>
<organism evidence="1 2">
    <name type="scientific">Methylobacterium phyllostachyos</name>
    <dbReference type="NCBI Taxonomy" id="582672"/>
    <lineage>
        <taxon>Bacteria</taxon>
        <taxon>Pseudomonadati</taxon>
        <taxon>Pseudomonadota</taxon>
        <taxon>Alphaproteobacteria</taxon>
        <taxon>Hyphomicrobiales</taxon>
        <taxon>Methylobacteriaceae</taxon>
        <taxon>Methylobacterium</taxon>
    </lineage>
</organism>
<evidence type="ECO:0000313" key="1">
    <source>
        <dbReference type="EMBL" id="SDO18243.1"/>
    </source>
</evidence>
<gene>
    <name evidence="1" type="ORF">SAMN05216360_11610</name>
</gene>
<sequence length="87" mass="9105">MLSTGNQLRAARGLVAMDQVTLAERSGVSANTIRSMEGKGANGLTSGLDTVRAVQSALEAAGVEFLNHGRPGVRLRAEPPDREMSKA</sequence>
<dbReference type="SUPFAM" id="SSF47413">
    <property type="entry name" value="lambda repressor-like DNA-binding domains"/>
    <property type="match status" value="1"/>
</dbReference>
<dbReference type="EMBL" id="FNHS01000016">
    <property type="protein sequence ID" value="SDO18243.1"/>
    <property type="molecule type" value="Genomic_DNA"/>
</dbReference>
<evidence type="ECO:0000313" key="2">
    <source>
        <dbReference type="Proteomes" id="UP000198704"/>
    </source>
</evidence>
<dbReference type="Gene3D" id="1.10.260.40">
    <property type="entry name" value="lambda repressor-like DNA-binding domains"/>
    <property type="match status" value="1"/>
</dbReference>
<dbReference type="Proteomes" id="UP000198704">
    <property type="component" value="Unassembled WGS sequence"/>
</dbReference>
<dbReference type="OrthoDB" id="7305227at2"/>
<evidence type="ECO:0008006" key="3">
    <source>
        <dbReference type="Google" id="ProtNLM"/>
    </source>
</evidence>
<dbReference type="GO" id="GO:0003677">
    <property type="term" value="F:DNA binding"/>
    <property type="evidence" value="ECO:0007669"/>
    <property type="project" value="InterPro"/>
</dbReference>
<dbReference type="AlphaFoldDB" id="A0A1H0HGT0"/>
<accession>A0A1H0HGT0</accession>
<name>A0A1H0HGT0_9HYPH</name>
<protein>
    <recommendedName>
        <fullName evidence="3">Helix-turn-helix domain-containing protein</fullName>
    </recommendedName>
</protein>
<keyword evidence="2" id="KW-1185">Reference proteome</keyword>
<reference evidence="2" key="1">
    <citation type="submission" date="2016-10" db="EMBL/GenBank/DDBJ databases">
        <authorList>
            <person name="Varghese N."/>
            <person name="Submissions S."/>
        </authorList>
    </citation>
    <scope>NUCLEOTIDE SEQUENCE [LARGE SCALE GENOMIC DNA]</scope>
    <source>
        <strain evidence="2">BL47</strain>
    </source>
</reference>